<feature type="domain" description="TTF-type" evidence="2">
    <location>
        <begin position="54"/>
        <end position="142"/>
    </location>
</feature>
<dbReference type="Proteomes" id="UP001237642">
    <property type="component" value="Unassembled WGS sequence"/>
</dbReference>
<feature type="region of interest" description="Disordered" evidence="1">
    <location>
        <begin position="1"/>
        <end position="28"/>
    </location>
</feature>
<dbReference type="PANTHER" id="PTHR45749">
    <property type="match status" value="1"/>
</dbReference>
<dbReference type="Pfam" id="PF05627">
    <property type="entry name" value="AvrRpt-cleavage"/>
    <property type="match status" value="2"/>
</dbReference>
<dbReference type="EMBL" id="JAUIZM010000005">
    <property type="protein sequence ID" value="KAK1381920.1"/>
    <property type="molecule type" value="Genomic_DNA"/>
</dbReference>
<dbReference type="InterPro" id="IPR008700">
    <property type="entry name" value="TypeIII_avirulence_cleave"/>
</dbReference>
<name>A0AAD8IAK1_9APIA</name>
<reference evidence="3" key="1">
    <citation type="submission" date="2023-02" db="EMBL/GenBank/DDBJ databases">
        <title>Genome of toxic invasive species Heracleum sosnowskyi carries increased number of genes despite the absence of recent whole-genome duplications.</title>
        <authorList>
            <person name="Schelkunov M."/>
            <person name="Shtratnikova V."/>
            <person name="Makarenko M."/>
            <person name="Klepikova A."/>
            <person name="Omelchenko D."/>
            <person name="Novikova G."/>
            <person name="Obukhova E."/>
            <person name="Bogdanov V."/>
            <person name="Penin A."/>
            <person name="Logacheva M."/>
        </authorList>
    </citation>
    <scope>NUCLEOTIDE SEQUENCE</scope>
    <source>
        <strain evidence="3">Hsosn_3</strain>
        <tissue evidence="3">Leaf</tissue>
    </source>
</reference>
<sequence length="620" mass="69891">MDNFVIRSTTDAHGNESRGKRPRVESNVPHDDIISDPALRKPINSYEQGIRDDVRRKYLLVDREWLEYSVSQDAAFCFYCYLFGDIKRKDQVFIKPGFRNWKKAIEKFRDHIGLTGSVHRNAQTLYLGFKDQRQSVTGKFRTGNEVIGAAYRARLTVSVDVARLLLGLGLAFRGHDESSSSIRRGNFLEILSWYSLHSPDVGKVVKDNAPANHQLTAPSIQKEIVSACASETTKAIICDVGDKFFSLLLDEARDNSVKEQMAIVLRYLNSLGEVVERFIGVVHVKDTTALSLKTVVDNFFALHEHEVSKDRFTTFMQRLRIMVPFDANDGLFGNNIIYKQFLFHCLISTTLLSSIHWDFRYSRIGSNGFPIISFFHLHVLRFVSETPKLSSAMAKKAHVPKFGNWGGDDNVPYTAYFDSARRSKAGGAMINPNDPEQNPEAFRFGSDDNISAFEAPLQHNIDDDKVVPKENHQIEGHKGSRGSGHNYKNGLKSVTSETSSDRSNSDNSSLPSNHRIARPDRKKNSIENISFYPPSPGPNRPRNGHNLYDDLSTRSASVPMFGQWDERDPTSGDGFTIIFNKVKEEKQIAASKFPVVPNQPAKLPNTQTKDAKSKRCCCLF</sequence>
<feature type="region of interest" description="Disordered" evidence="1">
    <location>
        <begin position="470"/>
        <end position="550"/>
    </location>
</feature>
<protein>
    <recommendedName>
        <fullName evidence="2">TTF-type domain-containing protein</fullName>
    </recommendedName>
</protein>
<evidence type="ECO:0000313" key="4">
    <source>
        <dbReference type="Proteomes" id="UP001237642"/>
    </source>
</evidence>
<evidence type="ECO:0000259" key="2">
    <source>
        <dbReference type="SMART" id="SM00597"/>
    </source>
</evidence>
<dbReference type="AlphaFoldDB" id="A0AAD8IAK1"/>
<dbReference type="InterPro" id="IPR025398">
    <property type="entry name" value="DUF4371"/>
</dbReference>
<keyword evidence="4" id="KW-1185">Reference proteome</keyword>
<evidence type="ECO:0000256" key="1">
    <source>
        <dbReference type="SAM" id="MobiDB-lite"/>
    </source>
</evidence>
<dbReference type="SMART" id="SM00597">
    <property type="entry name" value="ZnF_TTF"/>
    <property type="match status" value="1"/>
</dbReference>
<dbReference type="PANTHER" id="PTHR45749:SF34">
    <property type="entry name" value="ZINC FINGER MYM-TYPE PROTEIN 1-LIKE"/>
    <property type="match status" value="1"/>
</dbReference>
<feature type="compositionally biased region" description="Polar residues" evidence="1">
    <location>
        <begin position="1"/>
        <end position="12"/>
    </location>
</feature>
<organism evidence="3 4">
    <name type="scientific">Heracleum sosnowskyi</name>
    <dbReference type="NCBI Taxonomy" id="360622"/>
    <lineage>
        <taxon>Eukaryota</taxon>
        <taxon>Viridiplantae</taxon>
        <taxon>Streptophyta</taxon>
        <taxon>Embryophyta</taxon>
        <taxon>Tracheophyta</taxon>
        <taxon>Spermatophyta</taxon>
        <taxon>Magnoliopsida</taxon>
        <taxon>eudicotyledons</taxon>
        <taxon>Gunneridae</taxon>
        <taxon>Pentapetalae</taxon>
        <taxon>asterids</taxon>
        <taxon>campanulids</taxon>
        <taxon>Apiales</taxon>
        <taxon>Apiaceae</taxon>
        <taxon>Apioideae</taxon>
        <taxon>apioid superclade</taxon>
        <taxon>Tordylieae</taxon>
        <taxon>Tordyliinae</taxon>
        <taxon>Heracleum</taxon>
    </lineage>
</organism>
<comment type="caution">
    <text evidence="3">The sequence shown here is derived from an EMBL/GenBank/DDBJ whole genome shotgun (WGS) entry which is preliminary data.</text>
</comment>
<dbReference type="InterPro" id="IPR006580">
    <property type="entry name" value="Znf_TTF"/>
</dbReference>
<feature type="compositionally biased region" description="Basic and acidic residues" evidence="1">
    <location>
        <begin position="13"/>
        <end position="28"/>
    </location>
</feature>
<evidence type="ECO:0000313" key="3">
    <source>
        <dbReference type="EMBL" id="KAK1381920.1"/>
    </source>
</evidence>
<reference evidence="3" key="2">
    <citation type="submission" date="2023-05" db="EMBL/GenBank/DDBJ databases">
        <authorList>
            <person name="Schelkunov M.I."/>
        </authorList>
    </citation>
    <scope>NUCLEOTIDE SEQUENCE</scope>
    <source>
        <strain evidence="3">Hsosn_3</strain>
        <tissue evidence="3">Leaf</tissue>
    </source>
</reference>
<gene>
    <name evidence="3" type="ORF">POM88_019655</name>
</gene>
<proteinExistence type="predicted"/>
<dbReference type="Pfam" id="PF14291">
    <property type="entry name" value="DUF4371"/>
    <property type="match status" value="1"/>
</dbReference>
<accession>A0AAD8IAK1</accession>